<accession>A0ABT8LEB2</accession>
<comment type="caution">
    <text evidence="1">The sequence shown here is derived from an EMBL/GenBank/DDBJ whole genome shotgun (WGS) entry which is preliminary data.</text>
</comment>
<dbReference type="Pfam" id="PF19698">
    <property type="entry name" value="DUF6197"/>
    <property type="match status" value="1"/>
</dbReference>
<name>A0ABT8LEB2_9BACT</name>
<dbReference type="Proteomes" id="UP001172083">
    <property type="component" value="Unassembled WGS sequence"/>
</dbReference>
<gene>
    <name evidence="1" type="ORF">QQ020_28845</name>
</gene>
<protein>
    <submittedName>
        <fullName evidence="1">Uncharacterized protein</fullName>
    </submittedName>
</protein>
<proteinExistence type="predicted"/>
<dbReference type="RefSeq" id="WP_346761448.1">
    <property type="nucleotide sequence ID" value="NZ_JAUJEB010000007.1"/>
</dbReference>
<dbReference type="InterPro" id="IPR045677">
    <property type="entry name" value="DUF6197"/>
</dbReference>
<organism evidence="1 2">
    <name type="scientific">Agaribacillus aureus</name>
    <dbReference type="NCBI Taxonomy" id="3051825"/>
    <lineage>
        <taxon>Bacteria</taxon>
        <taxon>Pseudomonadati</taxon>
        <taxon>Bacteroidota</taxon>
        <taxon>Cytophagia</taxon>
        <taxon>Cytophagales</taxon>
        <taxon>Splendidivirgaceae</taxon>
        <taxon>Agaribacillus</taxon>
    </lineage>
</organism>
<sequence length="235" mass="27319">MTRYLTAFVLLYCTTTLIDCYGQVLNFDLTWTGSSYKGVVEPKYFDSLVLEPLNKQPDQLLNATGTLYNSEHGNFNFTIVENIFDNSNDLMFKVIFGWFPITHISFTNDSLRFSWDWDFRPAPNAGDLKILKRADEILSTEASWNNADDRKCEDDNKNKKWSLYCALYKASFDMIGDFNHRNSALGMVRTTIEELTPGKVYAHRLMDFNNQNSFKDIQEVLRRSIEKFENMPSKD</sequence>
<keyword evidence="2" id="KW-1185">Reference proteome</keyword>
<evidence type="ECO:0000313" key="2">
    <source>
        <dbReference type="Proteomes" id="UP001172083"/>
    </source>
</evidence>
<evidence type="ECO:0000313" key="1">
    <source>
        <dbReference type="EMBL" id="MDN5216115.1"/>
    </source>
</evidence>
<dbReference type="EMBL" id="JAUJEB010000007">
    <property type="protein sequence ID" value="MDN5216115.1"/>
    <property type="molecule type" value="Genomic_DNA"/>
</dbReference>
<reference evidence="1" key="1">
    <citation type="submission" date="2023-06" db="EMBL/GenBank/DDBJ databases">
        <title>Genomic of Agaribacillus aureum.</title>
        <authorList>
            <person name="Wang G."/>
        </authorList>
    </citation>
    <scope>NUCLEOTIDE SEQUENCE</scope>
    <source>
        <strain evidence="1">BMA12</strain>
    </source>
</reference>